<dbReference type="OMA" id="ELPQREY"/>
<dbReference type="KEGG" id="tad:TRIADDRAFT_51844"/>
<dbReference type="CTD" id="6749886"/>
<dbReference type="InterPro" id="IPR016024">
    <property type="entry name" value="ARM-type_fold"/>
</dbReference>
<dbReference type="HOGENOM" id="CLU_079880_1_0_1"/>
<protein>
    <recommendedName>
        <fullName evidence="3">DNA alkylation repair protein</fullName>
    </recommendedName>
</protein>
<accession>B3RL17</accession>
<organism evidence="1 2">
    <name type="scientific">Trichoplax adhaerens</name>
    <name type="common">Trichoplax reptans</name>
    <dbReference type="NCBI Taxonomy" id="10228"/>
    <lineage>
        <taxon>Eukaryota</taxon>
        <taxon>Metazoa</taxon>
        <taxon>Placozoa</taxon>
        <taxon>Uniplacotomia</taxon>
        <taxon>Trichoplacea</taxon>
        <taxon>Trichoplacidae</taxon>
        <taxon>Trichoplax</taxon>
    </lineage>
</organism>
<dbReference type="CDD" id="cd07064">
    <property type="entry name" value="AlkD_like_1"/>
    <property type="match status" value="1"/>
</dbReference>
<evidence type="ECO:0000313" key="2">
    <source>
        <dbReference type="Proteomes" id="UP000009022"/>
    </source>
</evidence>
<dbReference type="Gene3D" id="1.20.1660.10">
    <property type="entry name" value="Hypothetical protein (EF3068)"/>
    <property type="match status" value="1"/>
</dbReference>
<evidence type="ECO:0008006" key="3">
    <source>
        <dbReference type="Google" id="ProtNLM"/>
    </source>
</evidence>
<dbReference type="InParanoid" id="B3RL17"/>
<dbReference type="PhylomeDB" id="B3RL17"/>
<dbReference type="Pfam" id="PF08713">
    <property type="entry name" value="DNA_alkylation"/>
    <property type="match status" value="1"/>
</dbReference>
<dbReference type="PANTHER" id="PTHR34070">
    <property type="entry name" value="ARMADILLO-TYPE FOLD"/>
    <property type="match status" value="1"/>
</dbReference>
<dbReference type="Proteomes" id="UP000009022">
    <property type="component" value="Unassembled WGS sequence"/>
</dbReference>
<dbReference type="SUPFAM" id="SSF48371">
    <property type="entry name" value="ARM repeat"/>
    <property type="match status" value="1"/>
</dbReference>
<dbReference type="OrthoDB" id="429969at2759"/>
<gene>
    <name evidence="1" type="ORF">TRIADDRAFT_51844</name>
</gene>
<dbReference type="eggNOG" id="ENOG502RZNW">
    <property type="taxonomic scope" value="Eukaryota"/>
</dbReference>
<name>B3RL17_TRIAD</name>
<sequence length="258" mass="30293">MPVKRLNNKRADAKVKKMKGNGNTLTNNVRKILKALESAYKPHTNAEKAKAMKKYMRGQFEYYGINSPDRRKIDTDVRKTMPDLSLTEHHQLLNELWELPQREYQHFGAELARDSVKILTGDSDQDLRESVTVIENMIIKKSWWDCVDLLAPRVIGEFNRIQPEVMGPILDKWITDDNIWLKRTAILHQLFYKENTNQEKLFRYSLACAKEKEFFIRKAIGWALRNQFRVNPSAVKKFVKENDNKLSYLTKKEALKHA</sequence>
<evidence type="ECO:0000313" key="1">
    <source>
        <dbReference type="EMBL" id="EDV28685.1"/>
    </source>
</evidence>
<keyword evidence="2" id="KW-1185">Reference proteome</keyword>
<dbReference type="GeneID" id="6749886"/>
<dbReference type="RefSeq" id="XP_002107887.1">
    <property type="nucleotide sequence ID" value="XM_002107851.1"/>
</dbReference>
<reference evidence="1 2" key="1">
    <citation type="journal article" date="2008" name="Nature">
        <title>The Trichoplax genome and the nature of placozoans.</title>
        <authorList>
            <person name="Srivastava M."/>
            <person name="Begovic E."/>
            <person name="Chapman J."/>
            <person name="Putnam N.H."/>
            <person name="Hellsten U."/>
            <person name="Kawashima T."/>
            <person name="Kuo A."/>
            <person name="Mitros T."/>
            <person name="Salamov A."/>
            <person name="Carpenter M.L."/>
            <person name="Signorovitch A.Y."/>
            <person name="Moreno M.A."/>
            <person name="Kamm K."/>
            <person name="Grimwood J."/>
            <person name="Schmutz J."/>
            <person name="Shapiro H."/>
            <person name="Grigoriev I.V."/>
            <person name="Buss L.W."/>
            <person name="Schierwater B."/>
            <person name="Dellaporta S.L."/>
            <person name="Rokhsar D.S."/>
        </authorList>
    </citation>
    <scope>NUCLEOTIDE SEQUENCE [LARGE SCALE GENOMIC DNA]</scope>
    <source>
        <strain evidence="1 2">Grell-BS-1999</strain>
    </source>
</reference>
<dbReference type="AlphaFoldDB" id="B3RL17"/>
<proteinExistence type="predicted"/>
<dbReference type="PANTHER" id="PTHR34070:SF1">
    <property type="entry name" value="DNA ALKYLATION REPAIR PROTEIN"/>
    <property type="match status" value="1"/>
</dbReference>
<dbReference type="Gene3D" id="1.25.40.290">
    <property type="entry name" value="ARM repeat domains"/>
    <property type="match status" value="1"/>
</dbReference>
<dbReference type="EMBL" id="DS985241">
    <property type="protein sequence ID" value="EDV28685.1"/>
    <property type="molecule type" value="Genomic_DNA"/>
</dbReference>
<dbReference type="InterPro" id="IPR014825">
    <property type="entry name" value="DNA_alkylation"/>
</dbReference>